<evidence type="ECO:0000256" key="3">
    <source>
        <dbReference type="RuleBase" id="RU000363"/>
    </source>
</evidence>
<dbReference type="PANTHER" id="PTHR43115">
    <property type="entry name" value="DEHYDROGENASE/REDUCTASE SDR FAMILY MEMBER 11"/>
    <property type="match status" value="1"/>
</dbReference>
<dbReference type="GO" id="GO:0016616">
    <property type="term" value="F:oxidoreductase activity, acting on the CH-OH group of donors, NAD or NADP as acceptor"/>
    <property type="evidence" value="ECO:0007669"/>
    <property type="project" value="UniProtKB-ARBA"/>
</dbReference>
<feature type="domain" description="Ketoreductase" evidence="4">
    <location>
        <begin position="8"/>
        <end position="192"/>
    </location>
</feature>
<evidence type="ECO:0000256" key="2">
    <source>
        <dbReference type="ARBA" id="ARBA00023002"/>
    </source>
</evidence>
<dbReference type="PANTHER" id="PTHR43115:SF4">
    <property type="entry name" value="DEHYDROGENASE_REDUCTASE SDR FAMILY MEMBER 11"/>
    <property type="match status" value="1"/>
</dbReference>
<keyword evidence="6" id="KW-1185">Reference proteome</keyword>
<evidence type="ECO:0000313" key="6">
    <source>
        <dbReference type="Proteomes" id="UP000031549"/>
    </source>
</evidence>
<accession>A0A846HI32</accession>
<dbReference type="AlphaFoldDB" id="A0A846HI32"/>
<dbReference type="PRINTS" id="PR00080">
    <property type="entry name" value="SDRFAMILY"/>
</dbReference>
<dbReference type="InterPro" id="IPR057326">
    <property type="entry name" value="KR_dom"/>
</dbReference>
<dbReference type="FunFam" id="3.40.50.720:FF:000047">
    <property type="entry name" value="NADP-dependent L-serine/L-allo-threonine dehydrogenase"/>
    <property type="match status" value="1"/>
</dbReference>
<dbReference type="Proteomes" id="UP000031549">
    <property type="component" value="Unassembled WGS sequence"/>
</dbReference>
<dbReference type="Gene3D" id="3.40.50.720">
    <property type="entry name" value="NAD(P)-binding Rossmann-like Domain"/>
    <property type="match status" value="1"/>
</dbReference>
<dbReference type="InterPro" id="IPR036291">
    <property type="entry name" value="NAD(P)-bd_dom_sf"/>
</dbReference>
<sequence>MAGKLDNKVAIITGASSGIGEATAIALFAEKAKVAIAARRGELLDKLAQRIEASGGEALPIVADLTDETQAINLVQKVHAHYGRVDILINNAGLALAGDIDGADTLDWRRMIDINLLGVLYVTHATLPIFKAQKAGHIVNISSVAGRTARAGIGVYNLTKWGINGFSEALRQEVYKDNIRVTIVEPGMVDTEIDTHITDAIAKQRTIERRNSIAPLQSEDVAAAIVYAVTQPQRVNVNEILIRPTEQGW</sequence>
<proteinExistence type="inferred from homology"/>
<dbReference type="Pfam" id="PF00106">
    <property type="entry name" value="adh_short"/>
    <property type="match status" value="1"/>
</dbReference>
<reference evidence="5 6" key="1">
    <citation type="journal article" date="2015" name="Genome Announc.">
        <title>Draft Genome Sequence of Cyanobacterium Hassallia byssoidea Strain VB512170, Isolated from Monuments in India.</title>
        <authorList>
            <person name="Singh D."/>
            <person name="Chandrababunaidu M.M."/>
            <person name="Panda A."/>
            <person name="Sen D."/>
            <person name="Bhattacharyya S."/>
            <person name="Adhikary S.P."/>
            <person name="Tripathy S."/>
        </authorList>
    </citation>
    <scope>NUCLEOTIDE SEQUENCE [LARGE SCALE GENOMIC DNA]</scope>
    <source>
        <strain evidence="5 6">VB512170</strain>
    </source>
</reference>
<dbReference type="SUPFAM" id="SSF51735">
    <property type="entry name" value="NAD(P)-binding Rossmann-fold domains"/>
    <property type="match status" value="1"/>
</dbReference>
<evidence type="ECO:0000256" key="1">
    <source>
        <dbReference type="ARBA" id="ARBA00006484"/>
    </source>
</evidence>
<comment type="similarity">
    <text evidence="1 3">Belongs to the short-chain dehydrogenases/reductases (SDR) family.</text>
</comment>
<organism evidence="5 6">
    <name type="scientific">Hassallia byssoidea VB512170</name>
    <dbReference type="NCBI Taxonomy" id="1304833"/>
    <lineage>
        <taxon>Bacteria</taxon>
        <taxon>Bacillati</taxon>
        <taxon>Cyanobacteriota</taxon>
        <taxon>Cyanophyceae</taxon>
        <taxon>Nostocales</taxon>
        <taxon>Tolypothrichaceae</taxon>
        <taxon>Hassallia</taxon>
    </lineage>
</organism>
<keyword evidence="2" id="KW-0560">Oxidoreductase</keyword>
<evidence type="ECO:0000259" key="4">
    <source>
        <dbReference type="SMART" id="SM00822"/>
    </source>
</evidence>
<protein>
    <submittedName>
        <fullName evidence="5">SDR family NAD(P)-dependent oxidoreductase</fullName>
    </submittedName>
</protein>
<name>A0A846HI32_9CYAN</name>
<comment type="caution">
    <text evidence="5">The sequence shown here is derived from an EMBL/GenBank/DDBJ whole genome shotgun (WGS) entry which is preliminary data.</text>
</comment>
<evidence type="ECO:0000313" key="5">
    <source>
        <dbReference type="EMBL" id="NEU77002.1"/>
    </source>
</evidence>
<dbReference type="PRINTS" id="PR00081">
    <property type="entry name" value="GDHRDH"/>
</dbReference>
<dbReference type="InterPro" id="IPR002347">
    <property type="entry name" value="SDR_fam"/>
</dbReference>
<dbReference type="SMART" id="SM00822">
    <property type="entry name" value="PKS_KR"/>
    <property type="match status" value="1"/>
</dbReference>
<gene>
    <name evidence="5" type="ORF">PI95_032015</name>
</gene>
<dbReference type="EMBL" id="JTCM02000147">
    <property type="protein sequence ID" value="NEU77002.1"/>
    <property type="molecule type" value="Genomic_DNA"/>
</dbReference>